<evidence type="ECO:0000313" key="8">
    <source>
        <dbReference type="EMBL" id="GAA5800909.1"/>
    </source>
</evidence>
<comment type="similarity">
    <text evidence="2 5">Belongs to the HSF family.</text>
</comment>
<sequence>MENISTFDSNESAILNDAASQEHIFWVDSGQVICVPNASNFSKVILPKYFKHSNWQSFVRQLNLYGFRKVYRLNLSYDDTAEKRAVWQFKHDCFRKDNTEKLCEIKRRTAKPNQEQQGEGVADATDQQHKSDYTNESIENTLSGFSDRLDLVDKKRRDLWGQTVELSRVQAKQQKVSHLKLYCITNILFIFRILGSGSSCGFYHATVR</sequence>
<evidence type="ECO:0000256" key="1">
    <source>
        <dbReference type="ARBA" id="ARBA00004123"/>
    </source>
</evidence>
<evidence type="ECO:0000256" key="4">
    <source>
        <dbReference type="ARBA" id="ARBA00023242"/>
    </source>
</evidence>
<dbReference type="SMART" id="SM00415">
    <property type="entry name" value="HSF"/>
    <property type="match status" value="1"/>
</dbReference>
<dbReference type="Pfam" id="PF00447">
    <property type="entry name" value="HSF_DNA-bind"/>
    <property type="match status" value="1"/>
</dbReference>
<dbReference type="SUPFAM" id="SSF46785">
    <property type="entry name" value="Winged helix' DNA-binding domain"/>
    <property type="match status" value="1"/>
</dbReference>
<dbReference type="PANTHER" id="PTHR10015:SF427">
    <property type="entry name" value="HEAT SHOCK FACTOR PROTEIN"/>
    <property type="match status" value="1"/>
</dbReference>
<dbReference type="PRINTS" id="PR00056">
    <property type="entry name" value="HSFDOMAIN"/>
</dbReference>
<gene>
    <name evidence="8" type="ORF">HPULCUR_006348</name>
</gene>
<dbReference type="EMBL" id="BAABUJ010000017">
    <property type="protein sequence ID" value="GAA5800909.1"/>
    <property type="molecule type" value="Genomic_DNA"/>
</dbReference>
<proteinExistence type="inferred from homology"/>
<keyword evidence="3" id="KW-0238">DNA-binding</keyword>
<feature type="region of interest" description="Disordered" evidence="6">
    <location>
        <begin position="109"/>
        <end position="129"/>
    </location>
</feature>
<evidence type="ECO:0000256" key="2">
    <source>
        <dbReference type="ARBA" id="ARBA00006403"/>
    </source>
</evidence>
<evidence type="ECO:0000256" key="3">
    <source>
        <dbReference type="ARBA" id="ARBA00023125"/>
    </source>
</evidence>
<reference evidence="8 9" key="1">
    <citation type="submission" date="2024-04" db="EMBL/GenBank/DDBJ databases">
        <title>genome sequences of Mucor flavus KT1a and Helicostylum pulchrum KT1b strains isolation_sourced from the surface of a dry-aged beef.</title>
        <authorList>
            <person name="Toyotome T."/>
            <person name="Hosono M."/>
            <person name="Torimaru M."/>
            <person name="Fukuda K."/>
            <person name="Mikami N."/>
        </authorList>
    </citation>
    <scope>NUCLEOTIDE SEQUENCE [LARGE SCALE GENOMIC DNA]</scope>
    <source>
        <strain evidence="8 9">KT1b</strain>
    </source>
</reference>
<keyword evidence="9" id="KW-1185">Reference proteome</keyword>
<dbReference type="InterPro" id="IPR000232">
    <property type="entry name" value="HSF_DNA-bd"/>
</dbReference>
<protein>
    <recommendedName>
        <fullName evidence="7">HSF-type DNA-binding domain-containing protein</fullName>
    </recommendedName>
</protein>
<accession>A0ABP9Y1N3</accession>
<dbReference type="Proteomes" id="UP001476247">
    <property type="component" value="Unassembled WGS sequence"/>
</dbReference>
<evidence type="ECO:0000256" key="5">
    <source>
        <dbReference type="RuleBase" id="RU004020"/>
    </source>
</evidence>
<organism evidence="8 9">
    <name type="scientific">Helicostylum pulchrum</name>
    <dbReference type="NCBI Taxonomy" id="562976"/>
    <lineage>
        <taxon>Eukaryota</taxon>
        <taxon>Fungi</taxon>
        <taxon>Fungi incertae sedis</taxon>
        <taxon>Mucoromycota</taxon>
        <taxon>Mucoromycotina</taxon>
        <taxon>Mucoromycetes</taxon>
        <taxon>Mucorales</taxon>
        <taxon>Mucorineae</taxon>
        <taxon>Mucoraceae</taxon>
        <taxon>Helicostylum</taxon>
    </lineage>
</organism>
<evidence type="ECO:0000259" key="7">
    <source>
        <dbReference type="SMART" id="SM00415"/>
    </source>
</evidence>
<dbReference type="InterPro" id="IPR036390">
    <property type="entry name" value="WH_DNA-bd_sf"/>
</dbReference>
<dbReference type="InterPro" id="IPR036388">
    <property type="entry name" value="WH-like_DNA-bd_sf"/>
</dbReference>
<evidence type="ECO:0000256" key="6">
    <source>
        <dbReference type="SAM" id="MobiDB-lite"/>
    </source>
</evidence>
<keyword evidence="4" id="KW-0539">Nucleus</keyword>
<comment type="subcellular location">
    <subcellularLocation>
        <location evidence="1">Nucleus</location>
    </subcellularLocation>
</comment>
<dbReference type="PANTHER" id="PTHR10015">
    <property type="entry name" value="HEAT SHOCK TRANSCRIPTION FACTOR"/>
    <property type="match status" value="1"/>
</dbReference>
<feature type="domain" description="HSF-type DNA-binding" evidence="7">
    <location>
        <begin position="3"/>
        <end position="108"/>
    </location>
</feature>
<comment type="caution">
    <text evidence="8">The sequence shown here is derived from an EMBL/GenBank/DDBJ whole genome shotgun (WGS) entry which is preliminary data.</text>
</comment>
<evidence type="ECO:0000313" key="9">
    <source>
        <dbReference type="Proteomes" id="UP001476247"/>
    </source>
</evidence>
<dbReference type="Gene3D" id="1.10.10.10">
    <property type="entry name" value="Winged helix-like DNA-binding domain superfamily/Winged helix DNA-binding domain"/>
    <property type="match status" value="1"/>
</dbReference>
<name>A0ABP9Y1N3_9FUNG</name>